<sequence length="261" mass="29378">MPRYLRALLPNQQLFPCKSDGDAYFDEKTNEQSMTKTEIAVECHGVRVPASPYLNETRIERIAQARYEGDEIKGALLVTTEKDRVLEMGSGLGIVGAVCTLNAKPERVISFEANPDMLPHINALYEENDLTDRIEVRNQLVIANPERPATMTFHVQNSFLGSSLIAKANRRTREVEIPTISFAEVVEELKPTVLLCDIEGGELDLLEHADLSGIRAIVMEFHPEAYEVEGMRKCKRILTQAGFEKNEDVSTRKVWTCAREV</sequence>
<dbReference type="SUPFAM" id="SSF53335">
    <property type="entry name" value="S-adenosyl-L-methionine-dependent methyltransferases"/>
    <property type="match status" value="1"/>
</dbReference>
<feature type="domain" description="Methyltransferase FkbM" evidence="1">
    <location>
        <begin position="107"/>
        <end position="243"/>
    </location>
</feature>
<dbReference type="GO" id="GO:0032259">
    <property type="term" value="P:methylation"/>
    <property type="evidence" value="ECO:0007669"/>
    <property type="project" value="UniProtKB-KW"/>
</dbReference>
<keyword evidence="3" id="KW-1185">Reference proteome</keyword>
<dbReference type="AlphaFoldDB" id="A0A1H5SNQ7"/>
<evidence type="ECO:0000313" key="3">
    <source>
        <dbReference type="Proteomes" id="UP000236752"/>
    </source>
</evidence>
<keyword evidence="2" id="KW-0489">Methyltransferase</keyword>
<organism evidence="2 3">
    <name type="scientific">Thalassococcus halodurans</name>
    <dbReference type="NCBI Taxonomy" id="373675"/>
    <lineage>
        <taxon>Bacteria</taxon>
        <taxon>Pseudomonadati</taxon>
        <taxon>Pseudomonadota</taxon>
        <taxon>Alphaproteobacteria</taxon>
        <taxon>Rhodobacterales</taxon>
        <taxon>Roseobacteraceae</taxon>
        <taxon>Thalassococcus</taxon>
    </lineage>
</organism>
<dbReference type="RefSeq" id="WP_234994650.1">
    <property type="nucleotide sequence ID" value="NZ_FNUZ01000001.1"/>
</dbReference>
<proteinExistence type="predicted"/>
<gene>
    <name evidence="2" type="ORF">SAMN04488045_0289</name>
</gene>
<accession>A0A1H5SNQ7</accession>
<evidence type="ECO:0000259" key="1">
    <source>
        <dbReference type="Pfam" id="PF05050"/>
    </source>
</evidence>
<dbReference type="InterPro" id="IPR029063">
    <property type="entry name" value="SAM-dependent_MTases_sf"/>
</dbReference>
<dbReference type="Proteomes" id="UP000236752">
    <property type="component" value="Unassembled WGS sequence"/>
</dbReference>
<reference evidence="2 3" key="1">
    <citation type="submission" date="2016-10" db="EMBL/GenBank/DDBJ databases">
        <authorList>
            <person name="de Groot N.N."/>
        </authorList>
    </citation>
    <scope>NUCLEOTIDE SEQUENCE [LARGE SCALE GENOMIC DNA]</scope>
    <source>
        <strain evidence="2 3">DSM 26915</strain>
    </source>
</reference>
<protein>
    <submittedName>
        <fullName evidence="2">Methyltransferase, FkbM family</fullName>
    </submittedName>
</protein>
<name>A0A1H5SNQ7_9RHOB</name>
<dbReference type="InterPro" id="IPR006342">
    <property type="entry name" value="FkbM_mtfrase"/>
</dbReference>
<keyword evidence="2" id="KW-0808">Transferase</keyword>
<dbReference type="Gene3D" id="3.40.50.150">
    <property type="entry name" value="Vaccinia Virus protein VP39"/>
    <property type="match status" value="1"/>
</dbReference>
<dbReference type="EMBL" id="FNUZ01000001">
    <property type="protein sequence ID" value="SEF51598.1"/>
    <property type="molecule type" value="Genomic_DNA"/>
</dbReference>
<dbReference type="NCBIfam" id="TIGR01444">
    <property type="entry name" value="fkbM_fam"/>
    <property type="match status" value="1"/>
</dbReference>
<dbReference type="GO" id="GO:0008168">
    <property type="term" value="F:methyltransferase activity"/>
    <property type="evidence" value="ECO:0007669"/>
    <property type="project" value="UniProtKB-KW"/>
</dbReference>
<evidence type="ECO:0000313" key="2">
    <source>
        <dbReference type="EMBL" id="SEF51598.1"/>
    </source>
</evidence>
<dbReference type="Pfam" id="PF05050">
    <property type="entry name" value="Methyltransf_21"/>
    <property type="match status" value="1"/>
</dbReference>